<comment type="caution">
    <text evidence="6">Lacks conserved residue(s) required for the propagation of feature annotation.</text>
</comment>
<organism evidence="9 10">
    <name type="scientific">Parastrongyloides trichosuri</name>
    <name type="common">Possum-specific nematode worm</name>
    <dbReference type="NCBI Taxonomy" id="131310"/>
    <lineage>
        <taxon>Eukaryota</taxon>
        <taxon>Metazoa</taxon>
        <taxon>Ecdysozoa</taxon>
        <taxon>Nematoda</taxon>
        <taxon>Chromadorea</taxon>
        <taxon>Rhabditida</taxon>
        <taxon>Tylenchina</taxon>
        <taxon>Panagrolaimomorpha</taxon>
        <taxon>Strongyloidoidea</taxon>
        <taxon>Strongyloididae</taxon>
        <taxon>Parastrongyloides</taxon>
    </lineage>
</organism>
<evidence type="ECO:0000313" key="10">
    <source>
        <dbReference type="WBParaSite" id="PTRK_0000578000.1"/>
    </source>
</evidence>
<dbReference type="Gene3D" id="3.40.390.10">
    <property type="entry name" value="Collagenase (Catalytic Domain)"/>
    <property type="match status" value="1"/>
</dbReference>
<name>A0A0N4ZDX4_PARTI</name>
<dbReference type="GO" id="GO:0046872">
    <property type="term" value="F:metal ion binding"/>
    <property type="evidence" value="ECO:0007669"/>
    <property type="project" value="UniProtKB-KW"/>
</dbReference>
<dbReference type="SUPFAM" id="SSF55486">
    <property type="entry name" value="Metalloproteases ('zincins'), catalytic domain"/>
    <property type="match status" value="1"/>
</dbReference>
<keyword evidence="3" id="KW-0378">Hydrolase</keyword>
<dbReference type="PANTHER" id="PTHR10127">
    <property type="entry name" value="DISCOIDIN, CUB, EGF, LAMININ , AND ZINC METALLOPROTEASE DOMAIN CONTAINING"/>
    <property type="match status" value="1"/>
</dbReference>
<evidence type="ECO:0000259" key="8">
    <source>
        <dbReference type="PROSITE" id="PS51864"/>
    </source>
</evidence>
<evidence type="ECO:0000256" key="7">
    <source>
        <dbReference type="SAM" id="SignalP"/>
    </source>
</evidence>
<dbReference type="Pfam" id="PF01400">
    <property type="entry name" value="Astacin"/>
    <property type="match status" value="1"/>
</dbReference>
<evidence type="ECO:0000256" key="4">
    <source>
        <dbReference type="ARBA" id="ARBA00022833"/>
    </source>
</evidence>
<dbReference type="GO" id="GO:0006508">
    <property type="term" value="P:proteolysis"/>
    <property type="evidence" value="ECO:0007669"/>
    <property type="project" value="UniProtKB-KW"/>
</dbReference>
<sequence length="457" mass="53431">MLLQEFFIAIVLIFCTSIEPRYEIDYIYSFRNKEQVMIISNNIHWRPPIEYHISVPKFSDIIKKVLSFLENNTCLLFSESTVPFDDRAGLVYECYTKFGCVMKYTLLSLGLIPPILREDRDQYVKINRNNTEEQYRSYFNNTPKESYINISNFPYDYSSITHPNEYYFSKGNGKRTIVVKNKNYSQMVGQEDFPSFQDIKIVNWHYCLKSCDKKETICYNGGYPNPHDCSSCICPTGFQGRDCKNLKFYKYINQDPFVYSQSGGMMVSGNQQWVIRYRTYNDSKVKIIIKSLNIKTPNACSRYRTYNDSKVKIIIKSLNIKTPNACSEYRGFQVKFEADKSKTGIILCNRENVSAWNPINITSEDNSLIVLINLRERFDDIYYSLERVIIKNETTTKAPRTTLKTSTKKIASNTTTRLRKKILLNVTTKADRKTTTFDKTNRVDEKKEEKPIEIIKS</sequence>
<feature type="domain" description="Peptidase M12A" evidence="8">
    <location>
        <begin position="117"/>
        <end position="212"/>
    </location>
</feature>
<dbReference type="InterPro" id="IPR024079">
    <property type="entry name" value="MetalloPept_cat_dom_sf"/>
</dbReference>
<keyword evidence="9" id="KW-1185">Reference proteome</keyword>
<keyword evidence="2" id="KW-0479">Metal-binding</keyword>
<dbReference type="WBParaSite" id="PTRK_0000578000.1">
    <property type="protein sequence ID" value="PTRK_0000578000.1"/>
    <property type="gene ID" value="PTRK_0000578000"/>
</dbReference>
<evidence type="ECO:0000256" key="3">
    <source>
        <dbReference type="ARBA" id="ARBA00022801"/>
    </source>
</evidence>
<protein>
    <submittedName>
        <fullName evidence="10">Astacin domain-containing protein</fullName>
    </submittedName>
</protein>
<reference evidence="10" key="1">
    <citation type="submission" date="2017-02" db="UniProtKB">
        <authorList>
            <consortium name="WormBaseParasite"/>
        </authorList>
    </citation>
    <scope>IDENTIFICATION</scope>
</reference>
<dbReference type="GO" id="GO:0004222">
    <property type="term" value="F:metalloendopeptidase activity"/>
    <property type="evidence" value="ECO:0007669"/>
    <property type="project" value="InterPro"/>
</dbReference>
<feature type="signal peptide" evidence="7">
    <location>
        <begin position="1"/>
        <end position="17"/>
    </location>
</feature>
<dbReference type="AlphaFoldDB" id="A0A0N4ZDX4"/>
<keyword evidence="7" id="KW-0732">Signal</keyword>
<dbReference type="PROSITE" id="PS51864">
    <property type="entry name" value="ASTACIN"/>
    <property type="match status" value="1"/>
</dbReference>
<dbReference type="PANTHER" id="PTHR10127:SF780">
    <property type="entry name" value="METALLOENDOPEPTIDASE"/>
    <property type="match status" value="1"/>
</dbReference>
<keyword evidence="5" id="KW-0482">Metalloprotease</keyword>
<evidence type="ECO:0000256" key="6">
    <source>
        <dbReference type="PROSITE-ProRule" id="PRU01211"/>
    </source>
</evidence>
<keyword evidence="4" id="KW-0862">Zinc</keyword>
<evidence type="ECO:0000313" key="9">
    <source>
        <dbReference type="Proteomes" id="UP000038045"/>
    </source>
</evidence>
<evidence type="ECO:0000256" key="1">
    <source>
        <dbReference type="ARBA" id="ARBA00022670"/>
    </source>
</evidence>
<dbReference type="Proteomes" id="UP000038045">
    <property type="component" value="Unplaced"/>
</dbReference>
<evidence type="ECO:0000256" key="2">
    <source>
        <dbReference type="ARBA" id="ARBA00022723"/>
    </source>
</evidence>
<dbReference type="InterPro" id="IPR001506">
    <property type="entry name" value="Peptidase_M12A"/>
</dbReference>
<keyword evidence="1" id="KW-0645">Protease</keyword>
<feature type="chain" id="PRO_5005891583" evidence="7">
    <location>
        <begin position="18"/>
        <end position="457"/>
    </location>
</feature>
<evidence type="ECO:0000256" key="5">
    <source>
        <dbReference type="ARBA" id="ARBA00023049"/>
    </source>
</evidence>
<accession>A0A0N4ZDX4</accession>
<proteinExistence type="predicted"/>